<feature type="repeat" description="LDL-receptor class B" evidence="13">
    <location>
        <begin position="461"/>
        <end position="505"/>
    </location>
</feature>
<dbReference type="GO" id="GO:0005886">
    <property type="term" value="C:plasma membrane"/>
    <property type="evidence" value="ECO:0007669"/>
    <property type="project" value="TreeGrafter"/>
</dbReference>
<dbReference type="OrthoDB" id="8831087at2759"/>
<dbReference type="InterPro" id="IPR049883">
    <property type="entry name" value="NOTCH1_EGF-like"/>
</dbReference>
<feature type="domain" description="EGF-like" evidence="17">
    <location>
        <begin position="312"/>
        <end position="327"/>
    </location>
</feature>
<evidence type="ECO:0000256" key="11">
    <source>
        <dbReference type="ARBA" id="ARBA00023180"/>
    </source>
</evidence>
<dbReference type="EMBL" id="CADEPI010000044">
    <property type="protein sequence ID" value="CAB3369364.1"/>
    <property type="molecule type" value="Genomic_DNA"/>
</dbReference>
<keyword evidence="3" id="KW-0254">Endocytosis</keyword>
<keyword evidence="10" id="KW-0675">Receptor</keyword>
<feature type="disulfide bond" evidence="12">
    <location>
        <begin position="170"/>
        <end position="188"/>
    </location>
</feature>
<feature type="disulfide bond" evidence="12">
    <location>
        <begin position="1032"/>
        <end position="1050"/>
    </location>
</feature>
<dbReference type="SMART" id="SM00181">
    <property type="entry name" value="EGF"/>
    <property type="match status" value="8"/>
</dbReference>
<evidence type="ECO:0000256" key="2">
    <source>
        <dbReference type="ARBA" id="ARBA00022536"/>
    </source>
</evidence>
<dbReference type="InterPro" id="IPR001881">
    <property type="entry name" value="EGF-like_Ca-bd_dom"/>
</dbReference>
<dbReference type="InterPro" id="IPR002172">
    <property type="entry name" value="LDrepeatLR_classA_rpt"/>
</dbReference>
<evidence type="ECO:0000256" key="7">
    <source>
        <dbReference type="ARBA" id="ARBA00022989"/>
    </source>
</evidence>
<feature type="compositionally biased region" description="Low complexity" evidence="14">
    <location>
        <begin position="1775"/>
        <end position="1788"/>
    </location>
</feature>
<feature type="repeat" description="LDL-receptor class B" evidence="13">
    <location>
        <begin position="1535"/>
        <end position="1577"/>
    </location>
</feature>
<sequence length="1805" mass="198618">MRLRILISLPISLAIILSSNSCLGQLLGETGVQTSACNGDEFRCIDGSCLKPNLSCDGVSNCPDGSDENDCDYLSCKPKDWFKCDNGMCISGSLFCDKNDDCGDGSDEKPNCQYNHHWPSEEHACLVGQFKCHDGVCISDSLVCNSKPDCPDASDEKQNCNSINCDGFRCKSGQCIVREHRCDGSTDCTDGTDEVDCPSSSRPNVSMGECLIERGFYACQDKVTCIKVSALCDNEPDCLNADDEGPLCKQDQCKSSECNQLCHSSPQGAVCSCKPGFTLKKNSSSICEDANECDIYGSCGQRCHNYIGGFGCSCDDGYVMAGDNKTCVAEEGDEAILSYANGREIRSYSLSTKHLRPMLQSRRPVAAFAFDGLYIYWSSLEDGQEMIKRNRTGSAREEEIVSSGLVKPEHLAFDWVARNLYFTDSGTKTVSACTADGHWCSVVVNTVIDMPHSLVLVPQQGEMFWTDWGKKPHIASAGMDGSKPGMFLELEVDAYPNSLAMDYGNGRLYWADAKSHIMQSVKLDGTDRRVVLEMYAAYSIAIFESRLFWSDVSGSKIRSCDKFTGMNLNTIVRDSRDNIGNIFIYHPALQPFLRNPCLTSECSHMCLLAPKGRYGCACPSNLLLGQDQITCEEGTKYSAMLIAAGDKIIRVEHQILGRLNISYVELQDIDDISALAYNSKTNSAIIADSGNKRIVSFGLRKAHLTVLIDMQLGYVSDMEFDYIGNNLYWCDSERQVIEIFSFNTLERMVLVRDFDGTFPVSLALIPDEGKMFVGLSSQHHNHVDMVSMDGQGVTHAIENLFGAPTALTVHTGLHRVFWIDEGTGLFESTDNDALDKHVWRFEVSDPVSMAGLGQHMFWTSKNSKYLHWADVHDAQTKITRIKLKVKRGSLMHLAAITPHPDSKHACRMENGGCSHICLAITTGAKCGCPIGMRLKSDGLNCIAPATCSEKEFKCEQDDVCIPMKMRCDGHTNCLDGEDEKNCERARNPFICKNGECVQTHQKCNETKDCAKSTCRRNKTEMTSESTATEFACLSGECIPLTLLCDGVPDCSDGSDEADCSNFSCLAGYFNCGDGACVPKTWVCDGHLDCKDGSDEYCGRAKCLPRDFHCKSGECLDQSLKCDGQNDCEDGSDEECAEEEFRNADECDIDMFKCVSVTKIKSKSLICLPRISRCNGTKECPFGDDETDCGCRDDLYECTGSHKCIIKSWVCDGRKDCLDGEDEAECFAPTSTTQPASTIPYVCDQFRCGSGECLRFDLVCDGKQNCIDRSDEGGKCHKCCRVDENSCSQVCNPTPLGARCSCKPGFVLSGDGLSCEDVDECKSEPDVCSHFCTNTPGSFICSCAPDYVLQFDRRSCKAISRSLDVVFVTNDEIRKVSLNSRRRDVLTSHTGLTVSGLAVDAHLHHVYWSTATTGKLTRMSEANEIEKQIERVVQNPRRLAVDWISANVFVVDQLNRPTIKVCSVRLGKCSKLATAADADEVTAIALDPASGFMFWTQISANGSEVWRANMDGENATSIVKFGLSAVSGLTLDLVKKRVFWSDKEKGTIEQADYQGSSRNLLNLSSVNKPAGIATFEDEIYWMEGDSGKLRKCGLRYPFACRHVELLTGDTAYFQLIHEALQPTVDNKCEEIDCGTGICVPVPSGVTCLCRKGNDCQKIKLLKKREDEGNGGTIALVFLTLGVVVVVGCYIWHRKQKQEERKIFDFGSLHFVNSAFGQNAISSKIVSFSTAFDKHKLHFSNPFFNNRKPAGPDAEKCVQIVTPPVAARRTIPVDALNSPSTTSNDSSHSSFEPETTSLHASLIRTED</sequence>
<feature type="disulfide bond" evidence="12">
    <location>
        <begin position="1247"/>
        <end position="1265"/>
    </location>
</feature>
<feature type="disulfide bond" evidence="12">
    <location>
        <begin position="1210"/>
        <end position="1225"/>
    </location>
</feature>
<name>A0A8S1CCE8_9INSE</name>
<evidence type="ECO:0000313" key="18">
    <source>
        <dbReference type="EMBL" id="CAB3369364.1"/>
    </source>
</evidence>
<dbReference type="PROSITE" id="PS01187">
    <property type="entry name" value="EGF_CA"/>
    <property type="match status" value="2"/>
</dbReference>
<feature type="repeat" description="LDL-receptor class B" evidence="13">
    <location>
        <begin position="506"/>
        <end position="533"/>
    </location>
</feature>
<dbReference type="InterPro" id="IPR011042">
    <property type="entry name" value="6-blade_b-propeller_TolB-like"/>
</dbReference>
<feature type="disulfide bond" evidence="12">
    <location>
        <begin position="1102"/>
        <end position="1114"/>
    </location>
</feature>
<dbReference type="InterPro" id="IPR000742">
    <property type="entry name" value="EGF"/>
</dbReference>
<feature type="disulfide bond" evidence="12">
    <location>
        <begin position="1071"/>
        <end position="1089"/>
    </location>
</feature>
<keyword evidence="19" id="KW-1185">Reference proteome</keyword>
<dbReference type="Gene3D" id="4.10.1220.10">
    <property type="entry name" value="EGF-type module"/>
    <property type="match status" value="1"/>
</dbReference>
<dbReference type="CDD" id="cd00112">
    <property type="entry name" value="LDLa"/>
    <property type="match status" value="10"/>
</dbReference>
<dbReference type="PROSITE" id="PS00010">
    <property type="entry name" value="ASX_HYDROXYL"/>
    <property type="match status" value="1"/>
</dbReference>
<dbReference type="SMART" id="SM00192">
    <property type="entry name" value="LDLa"/>
    <property type="match status" value="12"/>
</dbReference>
<feature type="disulfide bond" evidence="12">
    <location>
        <begin position="182"/>
        <end position="197"/>
    </location>
</feature>
<dbReference type="PROSITE" id="PS01209">
    <property type="entry name" value="LDLRA_1"/>
    <property type="match status" value="8"/>
</dbReference>
<keyword evidence="8 15" id="KW-0472">Membrane</keyword>
<accession>A0A8S1CCE8</accession>
<keyword evidence="11" id="KW-0325">Glycoprotein</keyword>
<evidence type="ECO:0000256" key="16">
    <source>
        <dbReference type="SAM" id="SignalP"/>
    </source>
</evidence>
<evidence type="ECO:0000256" key="1">
    <source>
        <dbReference type="ARBA" id="ARBA00004167"/>
    </source>
</evidence>
<dbReference type="InterPro" id="IPR026823">
    <property type="entry name" value="cEGF"/>
</dbReference>
<evidence type="ECO:0000259" key="17">
    <source>
        <dbReference type="PROSITE" id="PS01186"/>
    </source>
</evidence>
<feature type="disulfide bond" evidence="12">
    <location>
        <begin position="37"/>
        <end position="49"/>
    </location>
</feature>
<feature type="disulfide bond" evidence="12">
    <location>
        <begin position="1173"/>
        <end position="1188"/>
    </location>
</feature>
<comment type="caution">
    <text evidence="18">The sequence shown here is derived from an EMBL/GenBank/DDBJ whole genome shotgun (WGS) entry which is preliminary data.</text>
</comment>
<proteinExistence type="predicted"/>
<evidence type="ECO:0000256" key="9">
    <source>
        <dbReference type="ARBA" id="ARBA00023157"/>
    </source>
</evidence>
<feature type="region of interest" description="Disordered" evidence="14">
    <location>
        <begin position="1769"/>
        <end position="1805"/>
    </location>
</feature>
<evidence type="ECO:0000256" key="4">
    <source>
        <dbReference type="ARBA" id="ARBA00022692"/>
    </source>
</evidence>
<dbReference type="CDD" id="cd00054">
    <property type="entry name" value="EGF_CA"/>
    <property type="match status" value="1"/>
</dbReference>
<comment type="subcellular location">
    <subcellularLocation>
        <location evidence="1">Membrane</location>
        <topology evidence="1">Single-pass membrane protein</topology>
    </subcellularLocation>
</comment>
<keyword evidence="6" id="KW-0677">Repeat</keyword>
<protein>
    <recommendedName>
        <fullName evidence="17">EGF-like domain-containing protein</fullName>
    </recommendedName>
</protein>
<dbReference type="InterPro" id="IPR023415">
    <property type="entry name" value="LDLR_class-A_CS"/>
</dbReference>
<dbReference type="Pfam" id="PF00057">
    <property type="entry name" value="Ldl_recept_a"/>
    <property type="match status" value="9"/>
</dbReference>
<evidence type="ECO:0000256" key="14">
    <source>
        <dbReference type="SAM" id="MobiDB-lite"/>
    </source>
</evidence>
<feature type="disulfide bond" evidence="12">
    <location>
        <begin position="1044"/>
        <end position="1059"/>
    </location>
</feature>
<dbReference type="PROSITE" id="PS01186">
    <property type="entry name" value="EGF_2"/>
    <property type="match status" value="1"/>
</dbReference>
<dbReference type="InterPro" id="IPR051221">
    <property type="entry name" value="LDLR-related"/>
</dbReference>
<keyword evidence="4 15" id="KW-0812">Transmembrane</keyword>
<dbReference type="InterPro" id="IPR036055">
    <property type="entry name" value="LDL_receptor-like_sf"/>
</dbReference>
<dbReference type="FunFam" id="4.10.400.10:FF:000034">
    <property type="entry name" value="Low-density lipoprotein receptor-related protein 2"/>
    <property type="match status" value="1"/>
</dbReference>
<dbReference type="Gene3D" id="2.120.10.30">
    <property type="entry name" value="TolB, C-terminal domain"/>
    <property type="match status" value="3"/>
</dbReference>
<comment type="caution">
    <text evidence="12">Lacks conserved residue(s) required for the propagation of feature annotation.</text>
</comment>
<keyword evidence="7 15" id="KW-1133">Transmembrane helix</keyword>
<dbReference type="InterPro" id="IPR000152">
    <property type="entry name" value="EGF-type_Asp/Asn_hydroxyl_site"/>
</dbReference>
<keyword evidence="9 12" id="KW-1015">Disulfide bond</keyword>
<feature type="signal peptide" evidence="16">
    <location>
        <begin position="1"/>
        <end position="24"/>
    </location>
</feature>
<dbReference type="SMART" id="SM00179">
    <property type="entry name" value="EGF_CA"/>
    <property type="match status" value="4"/>
</dbReference>
<dbReference type="SUPFAM" id="SSF57196">
    <property type="entry name" value="EGF/Laminin"/>
    <property type="match status" value="4"/>
</dbReference>
<evidence type="ECO:0000256" key="15">
    <source>
        <dbReference type="SAM" id="Phobius"/>
    </source>
</evidence>
<evidence type="ECO:0000256" key="6">
    <source>
        <dbReference type="ARBA" id="ARBA00022737"/>
    </source>
</evidence>
<dbReference type="GO" id="GO:0006897">
    <property type="term" value="P:endocytosis"/>
    <property type="evidence" value="ECO:0007669"/>
    <property type="project" value="UniProtKB-KW"/>
</dbReference>
<evidence type="ECO:0000256" key="3">
    <source>
        <dbReference type="ARBA" id="ARBA00022583"/>
    </source>
</evidence>
<evidence type="ECO:0000256" key="12">
    <source>
        <dbReference type="PROSITE-ProRule" id="PRU00124"/>
    </source>
</evidence>
<feature type="disulfide bond" evidence="12">
    <location>
        <begin position="125"/>
        <end position="137"/>
    </location>
</feature>
<dbReference type="PANTHER" id="PTHR22722">
    <property type="entry name" value="LOW-DENSITY LIPOPROTEIN RECEPTOR-RELATED PROTEIN 2-RELATED"/>
    <property type="match status" value="1"/>
</dbReference>
<feature type="disulfide bond" evidence="12">
    <location>
        <begin position="1064"/>
        <end position="1076"/>
    </location>
</feature>
<evidence type="ECO:0000313" key="19">
    <source>
        <dbReference type="Proteomes" id="UP000494165"/>
    </source>
</evidence>
<gene>
    <name evidence="18" type="ORF">CLODIP_2_CD05658</name>
</gene>
<feature type="disulfide bond" evidence="12">
    <location>
        <begin position="84"/>
        <end position="102"/>
    </location>
</feature>
<feature type="disulfide bond" evidence="12">
    <location>
        <begin position="1109"/>
        <end position="1127"/>
    </location>
</feature>
<dbReference type="Pfam" id="PF07645">
    <property type="entry name" value="EGF_CA"/>
    <property type="match status" value="1"/>
</dbReference>
<dbReference type="Pfam" id="PF00058">
    <property type="entry name" value="Ldl_recept_b"/>
    <property type="match status" value="1"/>
</dbReference>
<feature type="disulfide bond" evidence="12">
    <location>
        <begin position="44"/>
        <end position="62"/>
    </location>
</feature>
<dbReference type="SUPFAM" id="SSF57424">
    <property type="entry name" value="LDL receptor-like module"/>
    <property type="match status" value="10"/>
</dbReference>
<dbReference type="FunFam" id="2.10.25.10:FF:000010">
    <property type="entry name" value="Pro-epidermal growth factor"/>
    <property type="match status" value="1"/>
</dbReference>
<dbReference type="PRINTS" id="PR00261">
    <property type="entry name" value="LDLRECEPTOR"/>
</dbReference>
<dbReference type="InterPro" id="IPR018097">
    <property type="entry name" value="EGF_Ca-bd_CS"/>
</dbReference>
<feature type="chain" id="PRO_5035944075" description="EGF-like domain-containing protein" evidence="16">
    <location>
        <begin position="25"/>
        <end position="1805"/>
    </location>
</feature>
<dbReference type="InterPro" id="IPR000033">
    <property type="entry name" value="LDLR_classB_rpt"/>
</dbReference>
<evidence type="ECO:0000256" key="10">
    <source>
        <dbReference type="ARBA" id="ARBA00023170"/>
    </source>
</evidence>
<dbReference type="Pfam" id="PF12662">
    <property type="entry name" value="cEGF"/>
    <property type="match status" value="1"/>
</dbReference>
<dbReference type="GO" id="GO:0043235">
    <property type="term" value="C:receptor complex"/>
    <property type="evidence" value="ECO:0007669"/>
    <property type="project" value="TreeGrafter"/>
</dbReference>
<feature type="disulfide bond" evidence="12">
    <location>
        <begin position="132"/>
        <end position="150"/>
    </location>
</feature>
<reference evidence="18 19" key="1">
    <citation type="submission" date="2020-04" db="EMBL/GenBank/DDBJ databases">
        <authorList>
            <person name="Alioto T."/>
            <person name="Alioto T."/>
            <person name="Gomez Garrido J."/>
        </authorList>
    </citation>
    <scope>NUCLEOTIDE SEQUENCE [LARGE SCALE GENOMIC DNA]</scope>
</reference>
<evidence type="ECO:0000256" key="5">
    <source>
        <dbReference type="ARBA" id="ARBA00022729"/>
    </source>
</evidence>
<dbReference type="InterPro" id="IPR009030">
    <property type="entry name" value="Growth_fac_rcpt_cys_sf"/>
</dbReference>
<evidence type="ECO:0000256" key="13">
    <source>
        <dbReference type="PROSITE-ProRule" id="PRU00461"/>
    </source>
</evidence>
<dbReference type="PROSITE" id="PS50068">
    <property type="entry name" value="LDLRA_2"/>
    <property type="match status" value="12"/>
</dbReference>
<dbReference type="Pfam" id="PF14670">
    <property type="entry name" value="FXa_inhibition"/>
    <property type="match status" value="2"/>
</dbReference>
<dbReference type="Gene3D" id="2.10.25.10">
    <property type="entry name" value="Laminin"/>
    <property type="match status" value="4"/>
</dbReference>
<organism evidence="18 19">
    <name type="scientific">Cloeon dipterum</name>
    <dbReference type="NCBI Taxonomy" id="197152"/>
    <lineage>
        <taxon>Eukaryota</taxon>
        <taxon>Metazoa</taxon>
        <taxon>Ecdysozoa</taxon>
        <taxon>Arthropoda</taxon>
        <taxon>Hexapoda</taxon>
        <taxon>Insecta</taxon>
        <taxon>Pterygota</taxon>
        <taxon>Palaeoptera</taxon>
        <taxon>Ephemeroptera</taxon>
        <taxon>Pisciforma</taxon>
        <taxon>Baetidae</taxon>
        <taxon>Cloeon</taxon>
    </lineage>
</organism>
<dbReference type="PROSITE" id="PS51120">
    <property type="entry name" value="LDLRB"/>
    <property type="match status" value="3"/>
</dbReference>
<evidence type="ECO:0000256" key="8">
    <source>
        <dbReference type="ARBA" id="ARBA00023136"/>
    </source>
</evidence>
<dbReference type="GO" id="GO:0005509">
    <property type="term" value="F:calcium ion binding"/>
    <property type="evidence" value="ECO:0007669"/>
    <property type="project" value="InterPro"/>
</dbReference>
<feature type="disulfide bond" evidence="12">
    <location>
        <begin position="56"/>
        <end position="71"/>
    </location>
</feature>
<feature type="disulfide bond" evidence="12">
    <location>
        <begin position="967"/>
        <end position="982"/>
    </location>
</feature>
<dbReference type="SMART" id="SM00135">
    <property type="entry name" value="LY"/>
    <property type="match status" value="11"/>
</dbReference>
<dbReference type="Proteomes" id="UP000494165">
    <property type="component" value="Unassembled WGS sequence"/>
</dbReference>
<dbReference type="FunFam" id="2.120.10.30:FF:000241">
    <property type="entry name" value="Low-density lipoprotein receptor-related protein 6"/>
    <property type="match status" value="1"/>
</dbReference>
<dbReference type="Gene3D" id="4.10.400.10">
    <property type="entry name" value="Low-density Lipoprotein Receptor"/>
    <property type="match status" value="10"/>
</dbReference>
<keyword evidence="2" id="KW-0245">EGF-like domain</keyword>
<dbReference type="PANTHER" id="PTHR22722:SF14">
    <property type="entry name" value="MEGALIN, ISOFORM A"/>
    <property type="match status" value="1"/>
</dbReference>
<dbReference type="SUPFAM" id="SSF57184">
    <property type="entry name" value="Growth factor receptor domain"/>
    <property type="match status" value="1"/>
</dbReference>
<feature type="transmembrane region" description="Helical" evidence="15">
    <location>
        <begin position="1670"/>
        <end position="1690"/>
    </location>
</feature>
<dbReference type="SUPFAM" id="SSF63825">
    <property type="entry name" value="YWTD domain"/>
    <property type="match status" value="3"/>
</dbReference>
<keyword evidence="5 16" id="KW-0732">Signal</keyword>